<evidence type="ECO:0000259" key="1">
    <source>
        <dbReference type="Pfam" id="PF07905"/>
    </source>
</evidence>
<protein>
    <submittedName>
        <fullName evidence="3">Helix-turn-helix domain-containing protein</fullName>
    </submittedName>
</protein>
<keyword evidence="4" id="KW-1185">Reference proteome</keyword>
<sequence>MTGERRGGWSQLTLRHLVDEPSLQLTVVEPGDLSKVVRAAHSVEVVDTANRPRPGAIMLTTGLRFASAPDDPEPQERLIADLVAADAAALLFGTGVHFERVPHGLRAAARERNFPVLGVDASETSFDLVADFISSGALSAETYLLKRTVWLQNDLLHALAASDPVSALVVRLGTLCKGTAVLYEGDGRIVASTGHGPLRLVWEEISARQGESQRFTVGQWTVTTRPFLLRGVRFQLAVASRNSALLDDISPELLETAERVLAAAGASRSLVISQERAEAARIVSALRGGLTASQVRQTWDRLRAFGFRVGDDLRVVSASPIGDRSRNPVEALLEQADVDGVPLILDAVRQDESGELTAVLADRGAADAWLDELARTHLVGVSGPFSDLTVAGRYVQEAGTAWHLAGRRHGRGSDRTIVRLDEVDFAAWLLTRRDDAQVADRLERHFGALLTSPDLVETVVLYLACDQDVKRTAELLFIHPNTVRYRLRNVEQLVGGRISSAKVVANLYLAFQDDILARAETGGRPKPL</sequence>
<gene>
    <name evidence="3" type="ORF">OU415_02115</name>
</gene>
<dbReference type="Proteomes" id="UP001210380">
    <property type="component" value="Unassembled WGS sequence"/>
</dbReference>
<dbReference type="InterPro" id="IPR012914">
    <property type="entry name" value="PucR_dom"/>
</dbReference>
<reference evidence="3 4" key="1">
    <citation type="submission" date="2022-11" db="EMBL/GenBank/DDBJ databases">
        <title>Draft genome sequence of Saccharopolyspora sp. WRP15-2 isolated from rhizosphere soils of wild rice in Thailand.</title>
        <authorList>
            <person name="Duangmal K."/>
            <person name="Kammanee S."/>
            <person name="Muangham S."/>
        </authorList>
    </citation>
    <scope>NUCLEOTIDE SEQUENCE [LARGE SCALE GENOMIC DNA]</scope>
    <source>
        <strain evidence="3 4">WRP15-2</strain>
    </source>
</reference>
<dbReference type="EMBL" id="JAQGLA010000002">
    <property type="protein sequence ID" value="MDA3624211.1"/>
    <property type="molecule type" value="Genomic_DNA"/>
</dbReference>
<name>A0ABT4USH3_9PSEU</name>
<evidence type="ECO:0000259" key="2">
    <source>
        <dbReference type="Pfam" id="PF13556"/>
    </source>
</evidence>
<dbReference type="Gene3D" id="1.10.10.2840">
    <property type="entry name" value="PucR C-terminal helix-turn-helix domain"/>
    <property type="match status" value="1"/>
</dbReference>
<evidence type="ECO:0000313" key="4">
    <source>
        <dbReference type="Proteomes" id="UP001210380"/>
    </source>
</evidence>
<dbReference type="PANTHER" id="PTHR33744:SF7">
    <property type="entry name" value="PUCR FAMILY TRANSCRIPTIONAL REGULATOR"/>
    <property type="match status" value="1"/>
</dbReference>
<comment type="caution">
    <text evidence="3">The sequence shown here is derived from an EMBL/GenBank/DDBJ whole genome shotgun (WGS) entry which is preliminary data.</text>
</comment>
<dbReference type="RefSeq" id="WP_270946774.1">
    <property type="nucleotide sequence ID" value="NZ_JAQGLA010000002.1"/>
</dbReference>
<dbReference type="PANTHER" id="PTHR33744">
    <property type="entry name" value="CARBOHYDRATE DIACID REGULATOR"/>
    <property type="match status" value="1"/>
</dbReference>
<feature type="domain" description="Purine catabolism PurC-like" evidence="1">
    <location>
        <begin position="18"/>
        <end position="128"/>
    </location>
</feature>
<dbReference type="InterPro" id="IPR051448">
    <property type="entry name" value="CdaR-like_regulators"/>
</dbReference>
<evidence type="ECO:0000313" key="3">
    <source>
        <dbReference type="EMBL" id="MDA3624211.1"/>
    </source>
</evidence>
<dbReference type="InterPro" id="IPR025736">
    <property type="entry name" value="PucR_C-HTH_dom"/>
</dbReference>
<dbReference type="Pfam" id="PF07905">
    <property type="entry name" value="PucR"/>
    <property type="match status" value="1"/>
</dbReference>
<dbReference type="Pfam" id="PF13556">
    <property type="entry name" value="HTH_30"/>
    <property type="match status" value="1"/>
</dbReference>
<accession>A0ABT4USH3</accession>
<proteinExistence type="predicted"/>
<organism evidence="3 4">
    <name type="scientific">Saccharopolyspora oryzae</name>
    <dbReference type="NCBI Taxonomy" id="2997343"/>
    <lineage>
        <taxon>Bacteria</taxon>
        <taxon>Bacillati</taxon>
        <taxon>Actinomycetota</taxon>
        <taxon>Actinomycetes</taxon>
        <taxon>Pseudonocardiales</taxon>
        <taxon>Pseudonocardiaceae</taxon>
        <taxon>Saccharopolyspora</taxon>
    </lineage>
</organism>
<dbReference type="InterPro" id="IPR042070">
    <property type="entry name" value="PucR_C-HTH_sf"/>
</dbReference>
<feature type="domain" description="PucR C-terminal helix-turn-helix" evidence="2">
    <location>
        <begin position="455"/>
        <end position="511"/>
    </location>
</feature>